<feature type="transmembrane region" description="Helical" evidence="2">
    <location>
        <begin position="43"/>
        <end position="62"/>
    </location>
</feature>
<accession>A0A7S4B166</accession>
<name>A0A7S4B166_CHRCT</name>
<protein>
    <submittedName>
        <fullName evidence="3">Uncharacterized protein</fullName>
    </submittedName>
</protein>
<feature type="compositionally biased region" description="Basic residues" evidence="1">
    <location>
        <begin position="241"/>
        <end position="255"/>
    </location>
</feature>
<evidence type="ECO:0000256" key="2">
    <source>
        <dbReference type="SAM" id="Phobius"/>
    </source>
</evidence>
<organism evidence="3">
    <name type="scientific">Chrysotila carterae</name>
    <name type="common">Marine alga</name>
    <name type="synonym">Syracosphaera carterae</name>
    <dbReference type="NCBI Taxonomy" id="13221"/>
    <lineage>
        <taxon>Eukaryota</taxon>
        <taxon>Haptista</taxon>
        <taxon>Haptophyta</taxon>
        <taxon>Prymnesiophyceae</taxon>
        <taxon>Isochrysidales</taxon>
        <taxon>Isochrysidaceae</taxon>
        <taxon>Chrysotila</taxon>
    </lineage>
</organism>
<keyword evidence="2" id="KW-1133">Transmembrane helix</keyword>
<evidence type="ECO:0000256" key="1">
    <source>
        <dbReference type="SAM" id="MobiDB-lite"/>
    </source>
</evidence>
<reference evidence="3" key="1">
    <citation type="submission" date="2021-01" db="EMBL/GenBank/DDBJ databases">
        <authorList>
            <person name="Corre E."/>
            <person name="Pelletier E."/>
            <person name="Niang G."/>
            <person name="Scheremetjew M."/>
            <person name="Finn R."/>
            <person name="Kale V."/>
            <person name="Holt S."/>
            <person name="Cochrane G."/>
            <person name="Meng A."/>
            <person name="Brown T."/>
            <person name="Cohen L."/>
        </authorList>
    </citation>
    <scope>NUCLEOTIDE SEQUENCE</scope>
    <source>
        <strain evidence="3">CCMP645</strain>
    </source>
</reference>
<dbReference type="EMBL" id="HBIZ01005394">
    <property type="protein sequence ID" value="CAE0750498.1"/>
    <property type="molecule type" value="Transcribed_RNA"/>
</dbReference>
<dbReference type="AlphaFoldDB" id="A0A7S4B166"/>
<sequence length="271" mass="29730">MRKAEAPWMTMAELRAFAAPPKRKGRDLKFESCQDFVDTCPGLLGMVSIFAGIICFSCALFAPSTPARRAVALQDEAVMHASSYLRDMVRDNNIESVTSIGCADLRLLSDWSPPGYHCYDSQTATVAAARRKFRRLPNDTFNELGLSASPPKADMTVLVLGRHDMQHSAEELLAQSFASSRRFVVVLSGARRAVQKKMPEATRRYLKEFKLVRNESAPSELAIYRARTDSGPKGQASLARGRGRARTTKASRGKHAAATSLTNTSFRVAGA</sequence>
<keyword evidence="2" id="KW-0472">Membrane</keyword>
<feature type="region of interest" description="Disordered" evidence="1">
    <location>
        <begin position="228"/>
        <end position="258"/>
    </location>
</feature>
<proteinExistence type="predicted"/>
<gene>
    <name evidence="3" type="ORF">PCAR00345_LOCUS3083</name>
</gene>
<evidence type="ECO:0000313" key="3">
    <source>
        <dbReference type="EMBL" id="CAE0750498.1"/>
    </source>
</evidence>
<keyword evidence="2" id="KW-0812">Transmembrane</keyword>